<evidence type="ECO:0000313" key="2">
    <source>
        <dbReference type="EMBL" id="GFS15210.1"/>
    </source>
</evidence>
<feature type="region of interest" description="Disordered" evidence="1">
    <location>
        <begin position="31"/>
        <end position="60"/>
    </location>
</feature>
<reference evidence="2 3" key="1">
    <citation type="journal article" date="2021" name="Elife">
        <title>Chloroplast acquisition without the gene transfer in kleptoplastic sea slugs, Plakobranchus ocellatus.</title>
        <authorList>
            <person name="Maeda T."/>
            <person name="Takahashi S."/>
            <person name="Yoshida T."/>
            <person name="Shimamura S."/>
            <person name="Takaki Y."/>
            <person name="Nagai Y."/>
            <person name="Toyoda A."/>
            <person name="Suzuki Y."/>
            <person name="Arimoto A."/>
            <person name="Ishii H."/>
            <person name="Satoh N."/>
            <person name="Nishiyama T."/>
            <person name="Hasebe M."/>
            <person name="Maruyama T."/>
            <person name="Minagawa J."/>
            <person name="Obokata J."/>
            <person name="Shigenobu S."/>
        </authorList>
    </citation>
    <scope>NUCLEOTIDE SEQUENCE [LARGE SCALE GENOMIC DNA]</scope>
</reference>
<accession>A0AAV4IYI7</accession>
<gene>
    <name evidence="2" type="ORF">ElyMa_004926900</name>
</gene>
<sequence>MSGQRDEYRDFKAQIYELLTEPRLTCDLLIAQPAPSDGGDDDDDDDDDDDSGSVHPLQDKALRTTSPLFFVFRFSGPRISHRPHNVVAPSSCLSPS</sequence>
<name>A0AAV4IYI7_9GAST</name>
<evidence type="ECO:0000313" key="3">
    <source>
        <dbReference type="Proteomes" id="UP000762676"/>
    </source>
</evidence>
<protein>
    <submittedName>
        <fullName evidence="2">Uncharacterized protein</fullName>
    </submittedName>
</protein>
<feature type="compositionally biased region" description="Acidic residues" evidence="1">
    <location>
        <begin position="38"/>
        <end position="51"/>
    </location>
</feature>
<comment type="caution">
    <text evidence="2">The sequence shown here is derived from an EMBL/GenBank/DDBJ whole genome shotgun (WGS) entry which is preliminary data.</text>
</comment>
<dbReference type="EMBL" id="BMAT01009862">
    <property type="protein sequence ID" value="GFS15210.1"/>
    <property type="molecule type" value="Genomic_DNA"/>
</dbReference>
<proteinExistence type="predicted"/>
<dbReference type="AlphaFoldDB" id="A0AAV4IYI7"/>
<keyword evidence="3" id="KW-1185">Reference proteome</keyword>
<evidence type="ECO:0000256" key="1">
    <source>
        <dbReference type="SAM" id="MobiDB-lite"/>
    </source>
</evidence>
<organism evidence="2 3">
    <name type="scientific">Elysia marginata</name>
    <dbReference type="NCBI Taxonomy" id="1093978"/>
    <lineage>
        <taxon>Eukaryota</taxon>
        <taxon>Metazoa</taxon>
        <taxon>Spiralia</taxon>
        <taxon>Lophotrochozoa</taxon>
        <taxon>Mollusca</taxon>
        <taxon>Gastropoda</taxon>
        <taxon>Heterobranchia</taxon>
        <taxon>Euthyneura</taxon>
        <taxon>Panpulmonata</taxon>
        <taxon>Sacoglossa</taxon>
        <taxon>Placobranchoidea</taxon>
        <taxon>Plakobranchidae</taxon>
        <taxon>Elysia</taxon>
    </lineage>
</organism>
<dbReference type="Proteomes" id="UP000762676">
    <property type="component" value="Unassembled WGS sequence"/>
</dbReference>